<name>A0A7R8H249_LEPSM</name>
<keyword evidence="2" id="KW-1185">Reference proteome</keyword>
<dbReference type="AlphaFoldDB" id="A0A7R8H249"/>
<gene>
    <name evidence="1" type="ORF">LSAA_3670</name>
</gene>
<reference evidence="1" key="1">
    <citation type="submission" date="2021-02" db="EMBL/GenBank/DDBJ databases">
        <authorList>
            <person name="Bekaert M."/>
        </authorList>
    </citation>
    <scope>NUCLEOTIDE SEQUENCE</scope>
    <source>
        <strain evidence="1">IoA-00</strain>
    </source>
</reference>
<evidence type="ECO:0000313" key="2">
    <source>
        <dbReference type="Proteomes" id="UP000675881"/>
    </source>
</evidence>
<evidence type="ECO:0000313" key="1">
    <source>
        <dbReference type="EMBL" id="CAF2818576.1"/>
    </source>
</evidence>
<dbReference type="GO" id="GO:0000209">
    <property type="term" value="P:protein polyubiquitination"/>
    <property type="evidence" value="ECO:0007669"/>
    <property type="project" value="TreeGrafter"/>
</dbReference>
<dbReference type="InterPro" id="IPR039719">
    <property type="entry name" value="FBXO28"/>
</dbReference>
<dbReference type="PANTHER" id="PTHR13252">
    <property type="entry name" value="F-BOX ONLY PROTEIN 28"/>
    <property type="match status" value="1"/>
</dbReference>
<dbReference type="EMBL" id="HG994591">
    <property type="protein sequence ID" value="CAF2818576.1"/>
    <property type="molecule type" value="Genomic_DNA"/>
</dbReference>
<proteinExistence type="predicted"/>
<organism evidence="1 2">
    <name type="scientific">Lepeophtheirus salmonis</name>
    <name type="common">Salmon louse</name>
    <name type="synonym">Caligus salmonis</name>
    <dbReference type="NCBI Taxonomy" id="72036"/>
    <lineage>
        <taxon>Eukaryota</taxon>
        <taxon>Metazoa</taxon>
        <taxon>Ecdysozoa</taxon>
        <taxon>Arthropoda</taxon>
        <taxon>Crustacea</taxon>
        <taxon>Multicrustacea</taxon>
        <taxon>Hexanauplia</taxon>
        <taxon>Copepoda</taxon>
        <taxon>Siphonostomatoida</taxon>
        <taxon>Caligidae</taxon>
        <taxon>Lepeophtheirus</taxon>
    </lineage>
</organism>
<dbReference type="Proteomes" id="UP000675881">
    <property type="component" value="Chromosome 12"/>
</dbReference>
<protein>
    <submittedName>
        <fullName evidence="1">FBXO28</fullName>
    </submittedName>
</protein>
<accession>A0A7R8H249</accession>
<dbReference type="OrthoDB" id="5860767at2759"/>
<sequence>MKGSSPTCHIMKSLNYVRHLEDNSASMIFSLASTLWNVSMLLSLRQFGLSYLVENLRERGHPLSRHSEVLASIETRLSLLNMTFMKICSNVKKFNIPKPFDLLQELRDISSMSMEYFDEQILPSLEVSSNNSSTEEYLRPNKKSNSKNRGINAVINEYLI</sequence>
<dbReference type="PANTHER" id="PTHR13252:SF9">
    <property type="entry name" value="F-BOX ONLY PROTEIN 28"/>
    <property type="match status" value="1"/>
</dbReference>